<dbReference type="InterPro" id="IPR052158">
    <property type="entry name" value="INH-QAR"/>
</dbReference>
<dbReference type="SUPFAM" id="SSF52317">
    <property type="entry name" value="Class I glutamine amidotransferase-like"/>
    <property type="match status" value="1"/>
</dbReference>
<dbReference type="EMBL" id="NPDX01000004">
    <property type="protein sequence ID" value="PJZ84022.1"/>
    <property type="molecule type" value="Genomic_DNA"/>
</dbReference>
<gene>
    <name evidence="2" type="ORF">CH364_14445</name>
</gene>
<dbReference type="OrthoDB" id="6382410at2"/>
<name>A0A2N0AI94_9LEPT</name>
<dbReference type="Pfam" id="PF01965">
    <property type="entry name" value="DJ-1_PfpI"/>
    <property type="match status" value="1"/>
</dbReference>
<dbReference type="InterPro" id="IPR029062">
    <property type="entry name" value="Class_I_gatase-like"/>
</dbReference>
<sequence length="346" mass="38907">MRSFDLLSQTQTERLNKIPIKPTHKKPVITIIGENQYTELTDFIIPYGIINRAEIAEIFAIAPNKGRMDLFPALSIEITTSIADFDTLHPEGADIVIVPAIHNADNKTLIQWIQNQNKQGATIVGICDGVWTLAHAGLLKGKHTTGHWYSMPDLSKTFQDSIWTKNKRYIQNKNIITTAGVTASIPISLAIVESIAGFQKAKTIAKDLGVTDWDPTHNSEIFHFSWEDYRTAAKNLTFIWNHETIGIPIYQGIDEISIALVADAYSRTYKSKAKIVTNPNQTVFTKSGIQFISEINNLDQSQMTLSKEISKSQKPIDQLKDALNEIEIRYGSQTLRFVTTQLEYPM</sequence>
<evidence type="ECO:0000313" key="2">
    <source>
        <dbReference type="EMBL" id="PJZ84022.1"/>
    </source>
</evidence>
<dbReference type="PANTHER" id="PTHR43130:SF2">
    <property type="entry name" value="DJ-1_PFPI DOMAIN-CONTAINING PROTEIN"/>
    <property type="match status" value="1"/>
</dbReference>
<dbReference type="Proteomes" id="UP000232145">
    <property type="component" value="Unassembled WGS sequence"/>
</dbReference>
<dbReference type="PANTHER" id="PTHR43130">
    <property type="entry name" value="ARAC-FAMILY TRANSCRIPTIONAL REGULATOR"/>
    <property type="match status" value="1"/>
</dbReference>
<organism evidence="2 3">
    <name type="scientific">Leptospira harrisiae</name>
    <dbReference type="NCBI Taxonomy" id="2023189"/>
    <lineage>
        <taxon>Bacteria</taxon>
        <taxon>Pseudomonadati</taxon>
        <taxon>Spirochaetota</taxon>
        <taxon>Spirochaetia</taxon>
        <taxon>Leptospirales</taxon>
        <taxon>Leptospiraceae</taxon>
        <taxon>Leptospira</taxon>
    </lineage>
</organism>
<dbReference type="InterPro" id="IPR002818">
    <property type="entry name" value="DJ-1/PfpI"/>
</dbReference>
<proteinExistence type="predicted"/>
<dbReference type="GO" id="GO:0006355">
    <property type="term" value="P:regulation of DNA-templated transcription"/>
    <property type="evidence" value="ECO:0007669"/>
    <property type="project" value="TreeGrafter"/>
</dbReference>
<comment type="caution">
    <text evidence="2">The sequence shown here is derived from an EMBL/GenBank/DDBJ whole genome shotgun (WGS) entry which is preliminary data.</text>
</comment>
<evidence type="ECO:0000313" key="3">
    <source>
        <dbReference type="Proteomes" id="UP000232145"/>
    </source>
</evidence>
<dbReference type="Gene3D" id="3.40.50.880">
    <property type="match status" value="1"/>
</dbReference>
<reference evidence="2 3" key="1">
    <citation type="submission" date="2017-07" db="EMBL/GenBank/DDBJ databases">
        <title>Leptospira spp. isolated from tropical soils.</title>
        <authorList>
            <person name="Thibeaux R."/>
            <person name="Iraola G."/>
            <person name="Ferres I."/>
            <person name="Bierque E."/>
            <person name="Girault D."/>
            <person name="Soupe-Gilbert M.-E."/>
            <person name="Picardeau M."/>
            <person name="Goarant C."/>
        </authorList>
    </citation>
    <scope>NUCLEOTIDE SEQUENCE [LARGE SCALE GENOMIC DNA]</scope>
    <source>
        <strain evidence="2 3">FH2-B-A1</strain>
    </source>
</reference>
<protein>
    <submittedName>
        <fullName evidence="2">DJ-1/PfpI family protein</fullName>
    </submittedName>
</protein>
<feature type="domain" description="DJ-1/PfpI" evidence="1">
    <location>
        <begin position="36"/>
        <end position="193"/>
    </location>
</feature>
<dbReference type="AlphaFoldDB" id="A0A2N0AI94"/>
<keyword evidence="3" id="KW-1185">Reference proteome</keyword>
<accession>A0A2N0AI94</accession>
<evidence type="ECO:0000259" key="1">
    <source>
        <dbReference type="Pfam" id="PF01965"/>
    </source>
</evidence>